<feature type="chain" id="PRO_5041645959" description="GPI-anchored protein" evidence="2">
    <location>
        <begin position="24"/>
        <end position="142"/>
    </location>
</feature>
<comment type="caution">
    <text evidence="3">The sequence shown here is derived from an EMBL/GenBank/DDBJ whole genome shotgun (WGS) entry which is preliminary data.</text>
</comment>
<feature type="signal peptide" evidence="2">
    <location>
        <begin position="1"/>
        <end position="23"/>
    </location>
</feature>
<proteinExistence type="predicted"/>
<keyword evidence="1" id="KW-0472">Membrane</keyword>
<organism evidence="3 4">
    <name type="scientific">Clavispora lusitaniae</name>
    <name type="common">Candida lusitaniae</name>
    <dbReference type="NCBI Taxonomy" id="36911"/>
    <lineage>
        <taxon>Eukaryota</taxon>
        <taxon>Fungi</taxon>
        <taxon>Dikarya</taxon>
        <taxon>Ascomycota</taxon>
        <taxon>Saccharomycotina</taxon>
        <taxon>Pichiomycetes</taxon>
        <taxon>Metschnikowiaceae</taxon>
        <taxon>Clavispora</taxon>
    </lineage>
</organism>
<sequence>MSASYKWHFVSIFLFLLASFASCADSSSASSSSSFSSSSSYSPTLIWVTVTYDNGAVSTVQTPYTQQFSSFYTDVSSVPAGEVGIGSLSGSVGGIRSYAHVTISNAGNRLASSPMAGNLPSPQFAFARYLMPLLVVFGILMM</sequence>
<keyword evidence="1" id="KW-0812">Transmembrane</keyword>
<evidence type="ECO:0000256" key="2">
    <source>
        <dbReference type="SAM" id="SignalP"/>
    </source>
</evidence>
<dbReference type="EMBL" id="LYUB02000005">
    <property type="protein sequence ID" value="OVF09490.1"/>
    <property type="molecule type" value="Genomic_DNA"/>
</dbReference>
<accession>A0AA91Q1G7</accession>
<dbReference type="KEGG" id="clus:A9F13_05g03091"/>
<dbReference type="GO" id="GO:0031505">
    <property type="term" value="P:fungal-type cell wall organization"/>
    <property type="evidence" value="ECO:0007669"/>
    <property type="project" value="InterPro"/>
</dbReference>
<evidence type="ECO:0000313" key="3">
    <source>
        <dbReference type="EMBL" id="OVF09490.1"/>
    </source>
</evidence>
<evidence type="ECO:0008006" key="5">
    <source>
        <dbReference type="Google" id="ProtNLM"/>
    </source>
</evidence>
<dbReference type="PROSITE" id="PS51257">
    <property type="entry name" value="PROKAR_LIPOPROTEIN"/>
    <property type="match status" value="1"/>
</dbReference>
<dbReference type="InterPro" id="IPR031452">
    <property type="entry name" value="Kre1"/>
</dbReference>
<gene>
    <name evidence="3" type="ORF">A9F13_05g03091</name>
</gene>
<feature type="transmembrane region" description="Helical" evidence="1">
    <location>
        <begin position="124"/>
        <end position="141"/>
    </location>
</feature>
<dbReference type="Proteomes" id="UP000195602">
    <property type="component" value="Unassembled WGS sequence"/>
</dbReference>
<keyword evidence="1" id="KW-1133">Transmembrane helix</keyword>
<keyword evidence="2" id="KW-0732">Signal</keyword>
<evidence type="ECO:0000256" key="1">
    <source>
        <dbReference type="SAM" id="Phobius"/>
    </source>
</evidence>
<protein>
    <recommendedName>
        <fullName evidence="5">GPI-anchored protein</fullName>
    </recommendedName>
</protein>
<name>A0AA91Q1G7_CLALS</name>
<dbReference type="AlphaFoldDB" id="A0AA91Q1G7"/>
<dbReference type="Pfam" id="PF17056">
    <property type="entry name" value="KRE1"/>
    <property type="match status" value="1"/>
</dbReference>
<reference evidence="3 4" key="1">
    <citation type="submission" date="2017-04" db="EMBL/GenBank/DDBJ databases">
        <title>Draft genome of the yeast Clavispora lusitaniae type strain CBS 6936.</title>
        <authorList>
            <person name="Durrens P."/>
            <person name="Klopp C."/>
            <person name="Biteau N."/>
            <person name="Fitton-Ouhabi V."/>
            <person name="Dementhon K."/>
            <person name="Accoceberry I."/>
            <person name="Sherman D.J."/>
            <person name="Noel T."/>
        </authorList>
    </citation>
    <scope>NUCLEOTIDE SEQUENCE [LARGE SCALE GENOMIC DNA]</scope>
    <source>
        <strain evidence="3 4">CBS 6936</strain>
    </source>
</reference>
<evidence type="ECO:0000313" key="4">
    <source>
        <dbReference type="Proteomes" id="UP000195602"/>
    </source>
</evidence>